<feature type="transmembrane region" description="Helical" evidence="6">
    <location>
        <begin position="35"/>
        <end position="53"/>
    </location>
</feature>
<feature type="transmembrane region" description="Helical" evidence="6">
    <location>
        <begin position="465"/>
        <end position="482"/>
    </location>
</feature>
<feature type="transmembrane region" description="Helical" evidence="6">
    <location>
        <begin position="335"/>
        <end position="355"/>
    </location>
</feature>
<feature type="domain" description="DUF4131" evidence="8">
    <location>
        <begin position="34"/>
        <end position="178"/>
    </location>
</feature>
<name>A0A4Y1X0D1_9BACT</name>
<evidence type="ECO:0000259" key="8">
    <source>
        <dbReference type="Pfam" id="PF13567"/>
    </source>
</evidence>
<feature type="transmembrane region" description="Helical" evidence="6">
    <location>
        <begin position="272"/>
        <end position="296"/>
    </location>
</feature>
<dbReference type="KEGG" id="ada:A5CPEGH6_11200"/>
<dbReference type="Pfam" id="PF03772">
    <property type="entry name" value="Competence"/>
    <property type="match status" value="1"/>
</dbReference>
<evidence type="ECO:0000256" key="3">
    <source>
        <dbReference type="ARBA" id="ARBA00022692"/>
    </source>
</evidence>
<protein>
    <submittedName>
        <fullName evidence="9">Uncharacterized protein</fullName>
    </submittedName>
</protein>
<sequence>MSIRQLLARLDRMPMLKILVPFAAGIALADRFTLPLWFAAGAFVLTGLTALLLRSSAALAGMLLTAGFAAAQLRAAEPAVPRGVRTAFEVAVEGIPADRGRYVAAEAVVALWRDPATGRWHPSGDRVMLYADSLTPLTAGERFVCRGEVRPFRGGAESYRRLMRRRGFAGTLSVSGRTLLERLPGHTGKLHHRAAERLARLPLGGDAGAVVRAMAAGDRSGITPELRTAYSRSGLSHLLAVSGLHTGIVFALVNLALWWLPLLRRGHLVRNVLAAGAVWLFVAAAGAPPSAVRAAVMCTVLQTALASASEYVALNALAAAAFGMLLWQPAWLGDISFRLSFLAVAGILAWGVPLCRRCRTRCRAANAAIDAYLIGLAAAVATTPLVSHTFGTVPLAGLLVNPAAIALATAVVFGGALWMLLPAGPLAPAFALVTGTAAEGINALARLTASLPGGAAEYALGGTQTAILYLLFALATLAAWSAEPKKSVHLPT</sequence>
<feature type="transmembrane region" description="Helical" evidence="6">
    <location>
        <begin position="367"/>
        <end position="386"/>
    </location>
</feature>
<keyword evidence="10" id="KW-1185">Reference proteome</keyword>
<evidence type="ECO:0000256" key="1">
    <source>
        <dbReference type="ARBA" id="ARBA00004651"/>
    </source>
</evidence>
<dbReference type="Pfam" id="PF13567">
    <property type="entry name" value="DUF4131"/>
    <property type="match status" value="1"/>
</dbReference>
<dbReference type="Proteomes" id="UP000319374">
    <property type="component" value="Chromosome"/>
</dbReference>
<dbReference type="RefSeq" id="WP_141428297.1">
    <property type="nucleotide sequence ID" value="NZ_AP019736.1"/>
</dbReference>
<reference evidence="10" key="1">
    <citation type="submission" date="2019-06" db="EMBL/GenBank/DDBJ databases">
        <title>Alistipes onderdonkii subsp. vulgaris subsp. nov., Alistipes dispar sp. nov. and Alistipes communis sp. nov., isolated from human faeces, and creation of Alistipes onderdonkii subsp. onderdonkii subsp. nov.</title>
        <authorList>
            <person name="Sakamoto M."/>
            <person name="Ikeyama N."/>
            <person name="Ogata Y."/>
            <person name="Suda W."/>
            <person name="Iino T."/>
            <person name="Hattori M."/>
            <person name="Ohkuma M."/>
        </authorList>
    </citation>
    <scope>NUCLEOTIDE SEQUENCE [LARGE SCALE GENOMIC DNA]</scope>
    <source>
        <strain evidence="10">5CPEGH6</strain>
    </source>
</reference>
<dbReference type="EMBL" id="AP019736">
    <property type="protein sequence ID" value="BBL06482.1"/>
    <property type="molecule type" value="Genomic_DNA"/>
</dbReference>
<feature type="transmembrane region" description="Helical" evidence="6">
    <location>
        <begin position="398"/>
        <end position="419"/>
    </location>
</feature>
<dbReference type="PANTHER" id="PTHR30619:SF1">
    <property type="entry name" value="RECOMBINATION PROTEIN 2"/>
    <property type="match status" value="1"/>
</dbReference>
<feature type="transmembrane region" description="Helical" evidence="6">
    <location>
        <begin position="308"/>
        <end position="329"/>
    </location>
</feature>
<evidence type="ECO:0000256" key="4">
    <source>
        <dbReference type="ARBA" id="ARBA00022989"/>
    </source>
</evidence>
<dbReference type="PANTHER" id="PTHR30619">
    <property type="entry name" value="DNA INTERNALIZATION/COMPETENCE PROTEIN COMEC/REC2"/>
    <property type="match status" value="1"/>
</dbReference>
<proteinExistence type="predicted"/>
<feature type="transmembrane region" description="Helical" evidence="6">
    <location>
        <begin position="237"/>
        <end position="260"/>
    </location>
</feature>
<feature type="transmembrane region" description="Helical" evidence="6">
    <location>
        <begin position="426"/>
        <end position="445"/>
    </location>
</feature>
<evidence type="ECO:0000256" key="2">
    <source>
        <dbReference type="ARBA" id="ARBA00022475"/>
    </source>
</evidence>
<evidence type="ECO:0000259" key="7">
    <source>
        <dbReference type="Pfam" id="PF03772"/>
    </source>
</evidence>
<organism evidence="9 10">
    <name type="scientific">Alistipes dispar</name>
    <dbReference type="NCBI Taxonomy" id="2585119"/>
    <lineage>
        <taxon>Bacteria</taxon>
        <taxon>Pseudomonadati</taxon>
        <taxon>Bacteroidota</taxon>
        <taxon>Bacteroidia</taxon>
        <taxon>Bacteroidales</taxon>
        <taxon>Rikenellaceae</taxon>
        <taxon>Alistipes</taxon>
    </lineage>
</organism>
<gene>
    <name evidence="9" type="ORF">A5CPEGH6_11200</name>
</gene>
<dbReference type="InterPro" id="IPR004477">
    <property type="entry name" value="ComEC_N"/>
</dbReference>
<keyword evidence="5 6" id="KW-0472">Membrane</keyword>
<accession>A0A4Y1X0D1</accession>
<dbReference type="GO" id="GO:0005886">
    <property type="term" value="C:plasma membrane"/>
    <property type="evidence" value="ECO:0007669"/>
    <property type="project" value="UniProtKB-SubCell"/>
</dbReference>
<evidence type="ECO:0000313" key="10">
    <source>
        <dbReference type="Proteomes" id="UP000319374"/>
    </source>
</evidence>
<evidence type="ECO:0000313" key="9">
    <source>
        <dbReference type="EMBL" id="BBL06482.1"/>
    </source>
</evidence>
<comment type="subcellular location">
    <subcellularLocation>
        <location evidence="1">Cell membrane</location>
        <topology evidence="1">Multi-pass membrane protein</topology>
    </subcellularLocation>
</comment>
<feature type="domain" description="ComEC/Rec2-related protein" evidence="7">
    <location>
        <begin position="215"/>
        <end position="480"/>
    </location>
</feature>
<keyword evidence="4 6" id="KW-1133">Transmembrane helix</keyword>
<dbReference type="GeneID" id="98673097"/>
<dbReference type="AlphaFoldDB" id="A0A4Y1X0D1"/>
<evidence type="ECO:0000256" key="6">
    <source>
        <dbReference type="SAM" id="Phobius"/>
    </source>
</evidence>
<feature type="transmembrane region" description="Helical" evidence="6">
    <location>
        <begin position="12"/>
        <end position="29"/>
    </location>
</feature>
<keyword evidence="2" id="KW-1003">Cell membrane</keyword>
<dbReference type="NCBIfam" id="TIGR00360">
    <property type="entry name" value="ComEC_N-term"/>
    <property type="match status" value="1"/>
</dbReference>
<evidence type="ECO:0000256" key="5">
    <source>
        <dbReference type="ARBA" id="ARBA00023136"/>
    </source>
</evidence>
<dbReference type="OrthoDB" id="9761531at2"/>
<dbReference type="InterPro" id="IPR025405">
    <property type="entry name" value="DUF4131"/>
</dbReference>
<dbReference type="InterPro" id="IPR052159">
    <property type="entry name" value="Competence_DNA_uptake"/>
</dbReference>
<keyword evidence="3 6" id="KW-0812">Transmembrane</keyword>